<reference evidence="4" key="1">
    <citation type="submission" date="2021-01" db="EMBL/GenBank/DDBJ databases">
        <title>Diatom-associated Roseobacters Show Island Model of Population Structure.</title>
        <authorList>
            <person name="Qu L."/>
            <person name="Feng X."/>
            <person name="Chen Y."/>
            <person name="Li L."/>
            <person name="Wang X."/>
            <person name="Hu Z."/>
            <person name="Wang H."/>
            <person name="Luo H."/>
        </authorList>
    </citation>
    <scope>NUCLEOTIDE SEQUENCE</scope>
    <source>
        <strain evidence="4">SM26-45</strain>
    </source>
</reference>
<evidence type="ECO:0000256" key="1">
    <source>
        <dbReference type="ARBA" id="ARBA00022679"/>
    </source>
</evidence>
<dbReference type="RefSeq" id="WP_231035974.1">
    <property type="nucleotide sequence ID" value="NZ_JAJNGX010000031.1"/>
</dbReference>
<sequence>MTDGKIRLDFVVVGAQKAGTTTLHNMLAAHSDIALPALKETHFFSHHDRALRGPHWYADQFGIRESAAIVGEIDPEYLFAPQAATAIETMTTAAKFVIILRHPLDRAYSHFQMSQRRGYETCKFGVALAKEAERIAGNQSEFARDHWSYTARGLYCGQIQRFRAAFPDADFLFLRSDALSQSGYEQVCAFVGTQPISQSSAAKIRSNRASVPRSRMVSNMLYAPEGKSHLRSFVTRAIPQHIKTSLFLWLDRQNQKTAQFDREAAYAEVPKTVLASFADDLPRTEILTGLDLADWRKDIQSRLHK</sequence>
<dbReference type="SUPFAM" id="SSF52540">
    <property type="entry name" value="P-loop containing nucleoside triphosphate hydrolases"/>
    <property type="match status" value="1"/>
</dbReference>
<protein>
    <submittedName>
        <fullName evidence="4">Sulfotransferase</fullName>
    </submittedName>
</protein>
<dbReference type="GO" id="GO:0008146">
    <property type="term" value="F:sulfotransferase activity"/>
    <property type="evidence" value="ECO:0007669"/>
    <property type="project" value="InterPro"/>
</dbReference>
<gene>
    <name evidence="4" type="ORF">JQX14_21955</name>
</gene>
<evidence type="ECO:0000256" key="2">
    <source>
        <dbReference type="ARBA" id="ARBA00023180"/>
    </source>
</evidence>
<feature type="domain" description="Sulfotransferase" evidence="3">
    <location>
        <begin position="9"/>
        <end position="198"/>
    </location>
</feature>
<dbReference type="PANTHER" id="PTHR10605">
    <property type="entry name" value="HEPARAN SULFATE SULFOTRANSFERASE"/>
    <property type="match status" value="1"/>
</dbReference>
<dbReference type="Gene3D" id="3.40.50.300">
    <property type="entry name" value="P-loop containing nucleotide triphosphate hydrolases"/>
    <property type="match status" value="1"/>
</dbReference>
<keyword evidence="2" id="KW-0325">Glycoprotein</keyword>
<dbReference type="InterPro" id="IPR027417">
    <property type="entry name" value="P-loop_NTPase"/>
</dbReference>
<dbReference type="AlphaFoldDB" id="A0A9Q2NXW4"/>
<evidence type="ECO:0000313" key="4">
    <source>
        <dbReference type="EMBL" id="MBM2357218.1"/>
    </source>
</evidence>
<organism evidence="4 5">
    <name type="scientific">Pseudosulfitobacter pseudonitzschiae</name>
    <dbReference type="NCBI Taxonomy" id="1402135"/>
    <lineage>
        <taxon>Bacteria</taxon>
        <taxon>Pseudomonadati</taxon>
        <taxon>Pseudomonadota</taxon>
        <taxon>Alphaproteobacteria</taxon>
        <taxon>Rhodobacterales</taxon>
        <taxon>Roseobacteraceae</taxon>
        <taxon>Pseudosulfitobacter</taxon>
    </lineage>
</organism>
<accession>A0A9Q2NXW4</accession>
<dbReference type="InterPro" id="IPR000863">
    <property type="entry name" value="Sulfotransferase_dom"/>
</dbReference>
<dbReference type="EMBL" id="JAFBWN010000030">
    <property type="protein sequence ID" value="MBM2357218.1"/>
    <property type="molecule type" value="Genomic_DNA"/>
</dbReference>
<dbReference type="InterPro" id="IPR037359">
    <property type="entry name" value="NST/OST"/>
</dbReference>
<name>A0A9Q2NXW4_9RHOB</name>
<dbReference type="PANTHER" id="PTHR10605:SF56">
    <property type="entry name" value="BIFUNCTIONAL HEPARAN SULFATE N-DEACETYLASE_N-SULFOTRANSFERASE"/>
    <property type="match status" value="1"/>
</dbReference>
<proteinExistence type="predicted"/>
<dbReference type="Pfam" id="PF00685">
    <property type="entry name" value="Sulfotransfer_1"/>
    <property type="match status" value="1"/>
</dbReference>
<keyword evidence="1" id="KW-0808">Transferase</keyword>
<dbReference type="Proteomes" id="UP000809337">
    <property type="component" value="Unassembled WGS sequence"/>
</dbReference>
<evidence type="ECO:0000259" key="3">
    <source>
        <dbReference type="Pfam" id="PF00685"/>
    </source>
</evidence>
<comment type="caution">
    <text evidence="4">The sequence shown here is derived from an EMBL/GenBank/DDBJ whole genome shotgun (WGS) entry which is preliminary data.</text>
</comment>
<evidence type="ECO:0000313" key="5">
    <source>
        <dbReference type="Proteomes" id="UP000809337"/>
    </source>
</evidence>